<dbReference type="SMART" id="SM00020">
    <property type="entry name" value="Tryp_SPc"/>
    <property type="match status" value="1"/>
</dbReference>
<dbReference type="KEGG" id="nvi:116416647"/>
<accession>A0A7M7Q8H3</accession>
<dbReference type="InterPro" id="IPR051487">
    <property type="entry name" value="Ser/Thr_Proteases_Immune/Dev"/>
</dbReference>
<dbReference type="SMR" id="A0A7M7Q8H3"/>
<dbReference type="Pfam" id="PF00089">
    <property type="entry name" value="Trypsin"/>
    <property type="match status" value="1"/>
</dbReference>
<dbReference type="GeneID" id="116416647"/>
<dbReference type="InterPro" id="IPR043504">
    <property type="entry name" value="Peptidase_S1_PA_chymotrypsin"/>
</dbReference>
<dbReference type="OrthoDB" id="7675829at2759"/>
<name>A0A7M7Q8H3_NASVI</name>
<organism evidence="4 5">
    <name type="scientific">Nasonia vitripennis</name>
    <name type="common">Parasitic wasp</name>
    <dbReference type="NCBI Taxonomy" id="7425"/>
    <lineage>
        <taxon>Eukaryota</taxon>
        <taxon>Metazoa</taxon>
        <taxon>Ecdysozoa</taxon>
        <taxon>Arthropoda</taxon>
        <taxon>Hexapoda</taxon>
        <taxon>Insecta</taxon>
        <taxon>Pterygota</taxon>
        <taxon>Neoptera</taxon>
        <taxon>Endopterygota</taxon>
        <taxon>Hymenoptera</taxon>
        <taxon>Apocrita</taxon>
        <taxon>Proctotrupomorpha</taxon>
        <taxon>Chalcidoidea</taxon>
        <taxon>Pteromalidae</taxon>
        <taxon>Pteromalinae</taxon>
        <taxon>Nasonia</taxon>
    </lineage>
</organism>
<dbReference type="CDD" id="cd00190">
    <property type="entry name" value="Tryp_SPc"/>
    <property type="match status" value="1"/>
</dbReference>
<comment type="similarity">
    <text evidence="2">Belongs to the peptidase S1 family. CLIP subfamily.</text>
</comment>
<dbReference type="AlphaFoldDB" id="A0A7M7Q8H3"/>
<dbReference type="InParanoid" id="A0A7M7Q8H3"/>
<dbReference type="Gene3D" id="2.40.10.10">
    <property type="entry name" value="Trypsin-like serine proteases"/>
    <property type="match status" value="1"/>
</dbReference>
<evidence type="ECO:0000313" key="4">
    <source>
        <dbReference type="EnsemblMetazoa" id="XP_031781567"/>
    </source>
</evidence>
<dbReference type="InterPro" id="IPR009003">
    <property type="entry name" value="Peptidase_S1_PA"/>
</dbReference>
<feature type="domain" description="Peptidase S1" evidence="3">
    <location>
        <begin position="1"/>
        <end position="181"/>
    </location>
</feature>
<sequence>MDVADLKVRTGATKRYNDGEEHEIKRLIMHPGFKIHEYIITDDIGLIELAKPIKFSNVQKAIPLAKPTDEPTPGKILTVSGFGREEQYEETKTLQLKAAYLPIASLEKCQDDYFLDPVTDKMICAGNSADSSCKGDSGGPGVMDHRLAAIVSTGFLCDTTNVPAVFTAVYKHLDWINQYVQA</sequence>
<dbReference type="SUPFAM" id="SSF50494">
    <property type="entry name" value="Trypsin-like serine proteases"/>
    <property type="match status" value="1"/>
</dbReference>
<dbReference type="EnsemblMetazoa" id="XM_031925707">
    <property type="protein sequence ID" value="XP_031781567"/>
    <property type="gene ID" value="LOC116416647"/>
</dbReference>
<evidence type="ECO:0000313" key="5">
    <source>
        <dbReference type="Proteomes" id="UP000002358"/>
    </source>
</evidence>
<keyword evidence="5" id="KW-1185">Reference proteome</keyword>
<proteinExistence type="inferred from homology"/>
<protein>
    <recommendedName>
        <fullName evidence="3">Peptidase S1 domain-containing protein</fullName>
    </recommendedName>
</protein>
<evidence type="ECO:0000256" key="1">
    <source>
        <dbReference type="ARBA" id="ARBA00023157"/>
    </source>
</evidence>
<evidence type="ECO:0000256" key="2">
    <source>
        <dbReference type="ARBA" id="ARBA00024195"/>
    </source>
</evidence>
<evidence type="ECO:0000259" key="3">
    <source>
        <dbReference type="PROSITE" id="PS50240"/>
    </source>
</evidence>
<dbReference type="Proteomes" id="UP000002358">
    <property type="component" value="Unassembled WGS sequence"/>
</dbReference>
<dbReference type="PROSITE" id="PS50240">
    <property type="entry name" value="TRYPSIN_DOM"/>
    <property type="match status" value="1"/>
</dbReference>
<dbReference type="PANTHER" id="PTHR24256">
    <property type="entry name" value="TRYPTASE-RELATED"/>
    <property type="match status" value="1"/>
</dbReference>
<dbReference type="GO" id="GO:0006508">
    <property type="term" value="P:proteolysis"/>
    <property type="evidence" value="ECO:0007669"/>
    <property type="project" value="InterPro"/>
</dbReference>
<keyword evidence="1" id="KW-1015">Disulfide bond</keyword>
<dbReference type="RefSeq" id="XP_031781567.1">
    <property type="nucleotide sequence ID" value="XM_031925707.1"/>
</dbReference>
<dbReference type="GO" id="GO:0004252">
    <property type="term" value="F:serine-type endopeptidase activity"/>
    <property type="evidence" value="ECO:0007669"/>
    <property type="project" value="InterPro"/>
</dbReference>
<reference evidence="4" key="1">
    <citation type="submission" date="2021-01" db="UniProtKB">
        <authorList>
            <consortium name="EnsemblMetazoa"/>
        </authorList>
    </citation>
    <scope>IDENTIFICATION</scope>
</reference>
<dbReference type="InterPro" id="IPR001254">
    <property type="entry name" value="Trypsin_dom"/>
</dbReference>